<keyword evidence="1" id="KW-0051">Antiviral defense</keyword>
<evidence type="ECO:0000256" key="1">
    <source>
        <dbReference type="ARBA" id="ARBA00023118"/>
    </source>
</evidence>
<gene>
    <name evidence="3" type="ordered locus">M1425_1009</name>
</gene>
<evidence type="ECO:0000313" key="4">
    <source>
        <dbReference type="Proteomes" id="UP000001350"/>
    </source>
</evidence>
<evidence type="ECO:0000259" key="2">
    <source>
        <dbReference type="Pfam" id="PF03787"/>
    </source>
</evidence>
<sequence length="489" mass="57184">MYKEILSIDAIALYPIVGGYNSYPVSLTVGYDEPIRATEIKGLWKWWTRILLESVIFRQKNCVVPYSEIDKVMEDIFGSEDRKSLVRIDVKVNDDFVSVAEKIWQFLRSFFQKGQVINQRNVSSQNNITIQAQSLNINIKNIYVVNINTYNNLKNIRVRRADRDPKPDDIFIVIDFDNKKISIRGVGELKLEGLDKYLTIDNMRDFLSIPRIRLDMLRYNNIGLKVENLDDRELNELVRIILDLITTVLIPKEVKFTISIKVDMERLKNEKNELDTNKVKKLEFALYSLFVYLILGGIGRMTNRGMGSLSPTPTEIKCHDDNLCKDLKPLFENFSKISNEDEIAKFIKELVDFNKLEELSRNYINEIEITSKAKNVFYISDYSLKYFYVKEIQEPLKCLKALGELTLSNNVNDIVFARKILGSPRKRDDIRVPSAFRFKILYIANKYYLIWYLLDRYSNVNSSHSLIKDYEKKIDHIIKNAQQKLGEVR</sequence>
<dbReference type="RefSeq" id="WP_012711044.1">
    <property type="nucleotide sequence ID" value="NC_012588.1"/>
</dbReference>
<dbReference type="HOGENOM" id="CLU_584790_0_0_2"/>
<name>C3MX99_SACI4</name>
<dbReference type="GO" id="GO:0051607">
    <property type="term" value="P:defense response to virus"/>
    <property type="evidence" value="ECO:0007669"/>
    <property type="project" value="UniProtKB-KW"/>
</dbReference>
<proteinExistence type="predicted"/>
<dbReference type="InterPro" id="IPR005537">
    <property type="entry name" value="RAMP_III_fam"/>
</dbReference>
<dbReference type="EMBL" id="CP001400">
    <property type="protein sequence ID" value="ACP37779.1"/>
    <property type="molecule type" value="Genomic_DNA"/>
</dbReference>
<dbReference type="AlphaFoldDB" id="C3MX99"/>
<organism evidence="3 4">
    <name type="scientific">Saccharolobus islandicus (strain M.14.25 / Kamchatka #1)</name>
    <name type="common">Sulfolobus islandicus</name>
    <dbReference type="NCBI Taxonomy" id="427317"/>
    <lineage>
        <taxon>Archaea</taxon>
        <taxon>Thermoproteota</taxon>
        <taxon>Thermoprotei</taxon>
        <taxon>Sulfolobales</taxon>
        <taxon>Sulfolobaceae</taxon>
        <taxon>Saccharolobus</taxon>
    </lineage>
</organism>
<dbReference type="KEGG" id="sia:M1425_1009"/>
<dbReference type="InterPro" id="IPR007522">
    <property type="entry name" value="CRISPR-assoc_prot_TM1795"/>
</dbReference>
<evidence type="ECO:0000313" key="3">
    <source>
        <dbReference type="EMBL" id="ACP37779.1"/>
    </source>
</evidence>
<feature type="domain" description="CRISPR type III-associated protein" evidence="2">
    <location>
        <begin position="14"/>
        <end position="310"/>
    </location>
</feature>
<dbReference type="GeneID" id="7795256"/>
<accession>C3MX99</accession>
<reference evidence="3 4" key="1">
    <citation type="journal article" date="2009" name="Proc. Natl. Acad. Sci. U.S.A.">
        <title>Biogeography of the Sulfolobus islandicus pan-genome.</title>
        <authorList>
            <person name="Reno M.L."/>
            <person name="Held N.L."/>
            <person name="Fields C.J."/>
            <person name="Burke P.V."/>
            <person name="Whitaker R.J."/>
        </authorList>
    </citation>
    <scope>NUCLEOTIDE SEQUENCE [LARGE SCALE GENOMIC DNA]</scope>
    <source>
        <strain evidence="4">M.14.25 / Kamchatka #1</strain>
    </source>
</reference>
<dbReference type="Pfam" id="PF03787">
    <property type="entry name" value="RAMPs"/>
    <property type="match status" value="1"/>
</dbReference>
<protein>
    <submittedName>
        <fullName evidence="3">CRISPR-associated RAMP protein, Cmr1 family</fullName>
    </submittedName>
</protein>
<dbReference type="Proteomes" id="UP000001350">
    <property type="component" value="Chromosome"/>
</dbReference>
<dbReference type="NCBIfam" id="TIGR01894">
    <property type="entry name" value="cas_TM1795_cmr1"/>
    <property type="match status" value="1"/>
</dbReference>